<name>A0ABS4R816_9HYPH</name>
<evidence type="ECO:0008006" key="3">
    <source>
        <dbReference type="Google" id="ProtNLM"/>
    </source>
</evidence>
<dbReference type="RefSeq" id="WP_209606470.1">
    <property type="nucleotide sequence ID" value="NZ_JAGILA010000010.1"/>
</dbReference>
<protein>
    <recommendedName>
        <fullName evidence="3">Transposase</fullName>
    </recommendedName>
</protein>
<gene>
    <name evidence="1" type="ORF">J2Z31_005561</name>
</gene>
<sequence length="68" mass="7686">MDALHSWMRAKISERWTPLEAENKSLAVTTKHKMGNKYANQTDKAHIQPVVRNNEFVAASRSFGATDV</sequence>
<dbReference type="Proteomes" id="UP000730739">
    <property type="component" value="Unassembled WGS sequence"/>
</dbReference>
<comment type="caution">
    <text evidence="1">The sequence shown here is derived from an EMBL/GenBank/DDBJ whole genome shotgun (WGS) entry which is preliminary data.</text>
</comment>
<evidence type="ECO:0000313" key="1">
    <source>
        <dbReference type="EMBL" id="MBP2239020.1"/>
    </source>
</evidence>
<reference evidence="1 2" key="1">
    <citation type="submission" date="2021-03" db="EMBL/GenBank/DDBJ databases">
        <title>Genomic Encyclopedia of Type Strains, Phase IV (KMG-IV): sequencing the most valuable type-strain genomes for metagenomic binning, comparative biology and taxonomic classification.</title>
        <authorList>
            <person name="Goeker M."/>
        </authorList>
    </citation>
    <scope>NUCLEOTIDE SEQUENCE [LARGE SCALE GENOMIC DNA]</scope>
    <source>
        <strain evidence="1 2">DSM 13372</strain>
    </source>
</reference>
<organism evidence="1 2">
    <name type="scientific">Sinorhizobium kostiense</name>
    <dbReference type="NCBI Taxonomy" id="76747"/>
    <lineage>
        <taxon>Bacteria</taxon>
        <taxon>Pseudomonadati</taxon>
        <taxon>Pseudomonadota</taxon>
        <taxon>Alphaproteobacteria</taxon>
        <taxon>Hyphomicrobiales</taxon>
        <taxon>Rhizobiaceae</taxon>
        <taxon>Sinorhizobium/Ensifer group</taxon>
        <taxon>Sinorhizobium</taxon>
    </lineage>
</organism>
<accession>A0ABS4R816</accession>
<proteinExistence type="predicted"/>
<dbReference type="EMBL" id="JAGILA010000010">
    <property type="protein sequence ID" value="MBP2239020.1"/>
    <property type="molecule type" value="Genomic_DNA"/>
</dbReference>
<evidence type="ECO:0000313" key="2">
    <source>
        <dbReference type="Proteomes" id="UP000730739"/>
    </source>
</evidence>
<keyword evidence="2" id="KW-1185">Reference proteome</keyword>